<proteinExistence type="predicted"/>
<keyword evidence="1" id="KW-0175">Coiled coil</keyword>
<organism evidence="3 4">
    <name type="scientific">Polysphondylium violaceum</name>
    <dbReference type="NCBI Taxonomy" id="133409"/>
    <lineage>
        <taxon>Eukaryota</taxon>
        <taxon>Amoebozoa</taxon>
        <taxon>Evosea</taxon>
        <taxon>Eumycetozoa</taxon>
        <taxon>Dictyostelia</taxon>
        <taxon>Dictyosteliales</taxon>
        <taxon>Dictyosteliaceae</taxon>
        <taxon>Polysphondylium</taxon>
    </lineage>
</organism>
<dbReference type="SMART" id="SM00584">
    <property type="entry name" value="TLDc"/>
    <property type="match status" value="1"/>
</dbReference>
<gene>
    <name evidence="3" type="ORF">CYY_006047</name>
</gene>
<evidence type="ECO:0000313" key="3">
    <source>
        <dbReference type="EMBL" id="KAF2072645.1"/>
    </source>
</evidence>
<evidence type="ECO:0000259" key="2">
    <source>
        <dbReference type="PROSITE" id="PS51886"/>
    </source>
</evidence>
<dbReference type="Proteomes" id="UP000695562">
    <property type="component" value="Unassembled WGS sequence"/>
</dbReference>
<dbReference type="InterPro" id="IPR006571">
    <property type="entry name" value="TLDc_dom"/>
</dbReference>
<evidence type="ECO:0000313" key="4">
    <source>
        <dbReference type="Proteomes" id="UP000695562"/>
    </source>
</evidence>
<dbReference type="AlphaFoldDB" id="A0A8J4UYE9"/>
<sequence length="298" mass="34211">MIQSNTSNTREDLEKDNAKLQKENWEFRNQLKVGCSNTDHNSLYFQLERSKNESLRFQQEINNLNQNLNLILKKIETLTKENESLKQQLDSLESKVNEQTLEINDKVSKSEIETCKQEILLLKYKSKYKSDIIDKLSFKIINEWIDDVKTMDFELIYHASNNFEKSSFHSACDGKGATITLIETLDGCVFGGYNSQSWNSDGNWHGDDKCFIFTLVNKHGIKPTKYSPRKELKKKKYVASNICSGPLFGRGYDIGIGTINGSHQSFPFTFVDTTGKGKSTLTPTKFFTIKTIEIYKCI</sequence>
<dbReference type="PROSITE" id="PS51886">
    <property type="entry name" value="TLDC"/>
    <property type="match status" value="1"/>
</dbReference>
<evidence type="ECO:0000256" key="1">
    <source>
        <dbReference type="SAM" id="Coils"/>
    </source>
</evidence>
<comment type="caution">
    <text evidence="3">The sequence shown here is derived from an EMBL/GenBank/DDBJ whole genome shotgun (WGS) entry which is preliminary data.</text>
</comment>
<dbReference type="EMBL" id="AJWJ01000261">
    <property type="protein sequence ID" value="KAF2072645.1"/>
    <property type="molecule type" value="Genomic_DNA"/>
</dbReference>
<dbReference type="OrthoDB" id="289228at2759"/>
<protein>
    <recommendedName>
        <fullName evidence="2">TLDc domain-containing protein</fullName>
    </recommendedName>
</protein>
<dbReference type="Pfam" id="PF07534">
    <property type="entry name" value="TLD"/>
    <property type="match status" value="1"/>
</dbReference>
<feature type="coiled-coil region" evidence="1">
    <location>
        <begin position="3"/>
        <end position="109"/>
    </location>
</feature>
<name>A0A8J4UYE9_9MYCE</name>
<accession>A0A8J4UYE9</accession>
<feature type="domain" description="TLDc" evidence="2">
    <location>
        <begin position="131"/>
        <end position="298"/>
    </location>
</feature>
<keyword evidence="4" id="KW-1185">Reference proteome</keyword>
<reference evidence="3" key="1">
    <citation type="submission" date="2020-01" db="EMBL/GenBank/DDBJ databases">
        <title>Development of genomics and gene disruption for Polysphondylium violaceum indicates a role for the polyketide synthase stlB in stalk morphogenesis.</title>
        <authorList>
            <person name="Narita B."/>
            <person name="Kawabe Y."/>
            <person name="Kin K."/>
            <person name="Saito T."/>
            <person name="Gibbs R."/>
            <person name="Kuspa A."/>
            <person name="Muzny D."/>
            <person name="Queller D."/>
            <person name="Richards S."/>
            <person name="Strassman J."/>
            <person name="Sucgang R."/>
            <person name="Worley K."/>
            <person name="Schaap P."/>
        </authorList>
    </citation>
    <scope>NUCLEOTIDE SEQUENCE</scope>
    <source>
        <strain evidence="3">QSvi11</strain>
    </source>
</reference>